<comment type="function">
    <text evidence="1">Possible endonuclease which induces a single-strand cut and initiates DNA replication.</text>
</comment>
<keyword evidence="6" id="KW-0378">Hydrolase</keyword>
<evidence type="ECO:0000256" key="6">
    <source>
        <dbReference type="ARBA" id="ARBA00022801"/>
    </source>
</evidence>
<keyword evidence="3" id="KW-0235">DNA replication</keyword>
<sequence>MINDKLNHIGGRDSKELRQSVLNRHRPIAYALSADYVDVARRNGYIKADQRLKHLDNELFLGDQANRLYPSATEKEIKQWCSDRAHECETQFLRFYEVDADAAMLGAKDFVESQGLEFPLDMQGRKTEDDKKLAWIEATARLFDHKWWRRRVRTALNRKLESVARDIRLVHADRGLYCSDICLANRKRQKKRNADLLESLEAEDQDGNIFTLSELAAAGLSNPRNRFSELVVRAKGFDQIAEMFGHEGRCFTLTCPSRFHCMIKGRNGRKCFRNKSFYENEERLTPRDAQDWLCRNWDNIRAKFSREEIRYYGYRVVEPHHDGCPHWHMSLYFNPDQADQAESIIREWSLKDSPDEKGAEEKRVDSFVIDPEQGATGYLVKYLTKNIDGAEGMDGELDYESSEQQSLEIDQTQARVEAWASCWGIRQFQVLGGPSVTVWRELRKLNPEQLEEIQQCLPECEQLEDREAVDLNAIRQAADSADWAAFVLLMGGVMVPKASYKLQAWRLAKPEENQYFEVVEQIKGVCFGLKNILTRFKVWEIRPKRRESEKAAQSAASWTRVNNCTGSDFFNEEIEGIWAYG</sequence>
<dbReference type="RefSeq" id="WP_051789317.1">
    <property type="nucleotide sequence ID" value="NZ_CP013251.1"/>
</dbReference>
<dbReference type="GO" id="GO:0006260">
    <property type="term" value="P:DNA replication"/>
    <property type="evidence" value="ECO:0007669"/>
    <property type="project" value="UniProtKB-KW"/>
</dbReference>
<evidence type="ECO:0000256" key="1">
    <source>
        <dbReference type="ARBA" id="ARBA00003293"/>
    </source>
</evidence>
<reference evidence="8 9" key="1">
    <citation type="journal article" date="2016" name="Front. Microbiol.">
        <title>Genomic Insight into the Host-Endosymbiont Relationship of Endozoicomonas montiporae CL-33(T) with its Coral Host.</title>
        <authorList>
            <person name="Ding J.-Y."/>
            <person name="Shiu J.-H."/>
            <person name="Chen W.-M."/>
            <person name="Chiang Y.-R."/>
            <person name="Tang S.-L."/>
        </authorList>
    </citation>
    <scope>NUCLEOTIDE SEQUENCE [LARGE SCALE GENOMIC DNA]</scope>
    <source>
        <strain evidence="8 9">CL-33</strain>
    </source>
</reference>
<dbReference type="Proteomes" id="UP000071065">
    <property type="component" value="Chromosome"/>
</dbReference>
<dbReference type="Pfam" id="PF05840">
    <property type="entry name" value="Phage_GPA"/>
    <property type="match status" value="1"/>
</dbReference>
<dbReference type="GO" id="GO:0004519">
    <property type="term" value="F:endonuclease activity"/>
    <property type="evidence" value="ECO:0007669"/>
    <property type="project" value="UniProtKB-KW"/>
</dbReference>
<dbReference type="STRING" id="570277.EZMO1_2539"/>
<keyword evidence="4" id="KW-0540">Nuclease</keyword>
<dbReference type="AlphaFoldDB" id="A0A142BCZ2"/>
<dbReference type="KEGG" id="emp:EZMO1_2539"/>
<evidence type="ECO:0000313" key="8">
    <source>
        <dbReference type="EMBL" id="AMO56618.1"/>
    </source>
</evidence>
<dbReference type="GO" id="GO:0016787">
    <property type="term" value="F:hydrolase activity"/>
    <property type="evidence" value="ECO:0007669"/>
    <property type="project" value="UniProtKB-KW"/>
</dbReference>
<evidence type="ECO:0000256" key="2">
    <source>
        <dbReference type="ARBA" id="ARBA00009260"/>
    </source>
</evidence>
<proteinExistence type="inferred from homology"/>
<feature type="domain" description="Replication gene A protein-like" evidence="7">
    <location>
        <begin position="118"/>
        <end position="389"/>
    </location>
</feature>
<protein>
    <submittedName>
        <fullName evidence="8">Replication protein A</fullName>
    </submittedName>
</protein>
<dbReference type="PATRIC" id="fig|570277.3.peg.2719"/>
<evidence type="ECO:0000313" key="9">
    <source>
        <dbReference type="Proteomes" id="UP000071065"/>
    </source>
</evidence>
<evidence type="ECO:0000259" key="7">
    <source>
        <dbReference type="Pfam" id="PF05840"/>
    </source>
</evidence>
<evidence type="ECO:0000256" key="3">
    <source>
        <dbReference type="ARBA" id="ARBA00022705"/>
    </source>
</evidence>
<accession>A0A142BCZ2</accession>
<evidence type="ECO:0000256" key="4">
    <source>
        <dbReference type="ARBA" id="ARBA00022722"/>
    </source>
</evidence>
<dbReference type="EMBL" id="CP013251">
    <property type="protein sequence ID" value="AMO56618.1"/>
    <property type="molecule type" value="Genomic_DNA"/>
</dbReference>
<dbReference type="InterPro" id="IPR008766">
    <property type="entry name" value="Replication_gene_A-like"/>
</dbReference>
<name>A0A142BCZ2_9GAMM</name>
<keyword evidence="5" id="KW-0255">Endonuclease</keyword>
<evidence type="ECO:0000256" key="5">
    <source>
        <dbReference type="ARBA" id="ARBA00022759"/>
    </source>
</evidence>
<gene>
    <name evidence="8" type="ORF">EZMO1_2539</name>
</gene>
<comment type="similarity">
    <text evidence="2">Belongs to the phage GPA family.</text>
</comment>
<organism evidence="8 9">
    <name type="scientific">Endozoicomonas montiporae CL-33</name>
    <dbReference type="NCBI Taxonomy" id="570277"/>
    <lineage>
        <taxon>Bacteria</taxon>
        <taxon>Pseudomonadati</taxon>
        <taxon>Pseudomonadota</taxon>
        <taxon>Gammaproteobacteria</taxon>
        <taxon>Oceanospirillales</taxon>
        <taxon>Endozoicomonadaceae</taxon>
        <taxon>Endozoicomonas</taxon>
    </lineage>
</organism>
<dbReference type="OrthoDB" id="5568266at2"/>